<dbReference type="PROSITE" id="PS50082">
    <property type="entry name" value="WD_REPEATS_2"/>
    <property type="match status" value="1"/>
</dbReference>
<evidence type="ECO:0000256" key="4">
    <source>
        <dbReference type="PROSITE-ProRule" id="PRU00221"/>
    </source>
</evidence>
<evidence type="ECO:0000256" key="1">
    <source>
        <dbReference type="ARBA" id="ARBA00004123"/>
    </source>
</evidence>
<dbReference type="InterPro" id="IPR015943">
    <property type="entry name" value="WD40/YVTN_repeat-like_dom_sf"/>
</dbReference>
<dbReference type="InterPro" id="IPR036322">
    <property type="entry name" value="WD40_repeat_dom_sf"/>
</dbReference>
<evidence type="ECO:0000313" key="8">
    <source>
        <dbReference type="Proteomes" id="UP000235965"/>
    </source>
</evidence>
<dbReference type="GO" id="GO:0005634">
    <property type="term" value="C:nucleus"/>
    <property type="evidence" value="ECO:0007669"/>
    <property type="project" value="UniProtKB-SubCell"/>
</dbReference>
<feature type="region of interest" description="Disordered" evidence="5">
    <location>
        <begin position="23"/>
        <end position="43"/>
    </location>
</feature>
<comment type="caution">
    <text evidence="7">The sequence shown here is derived from an EMBL/GenBank/DDBJ whole genome shotgun (WGS) entry which is preliminary data.</text>
</comment>
<dbReference type="SMART" id="SM00320">
    <property type="entry name" value="WD40"/>
    <property type="match status" value="3"/>
</dbReference>
<keyword evidence="4" id="KW-0853">WD repeat</keyword>
<evidence type="ECO:0000256" key="3">
    <source>
        <dbReference type="ARBA" id="ARBA00023242"/>
    </source>
</evidence>
<dbReference type="EMBL" id="NEVH01021955">
    <property type="protein sequence ID" value="PNF19016.1"/>
    <property type="molecule type" value="Genomic_DNA"/>
</dbReference>
<dbReference type="SMART" id="SM00355">
    <property type="entry name" value="ZnF_C2H2"/>
    <property type="match status" value="3"/>
</dbReference>
<dbReference type="GO" id="GO:0006383">
    <property type="term" value="P:transcription by RNA polymerase III"/>
    <property type="evidence" value="ECO:0007669"/>
    <property type="project" value="TreeGrafter"/>
</dbReference>
<protein>
    <recommendedName>
        <fullName evidence="6">C2H2-type domain-containing protein</fullName>
    </recommendedName>
</protein>
<sequence>MLAHDMVQMSTVVMICEFQIGGNAVPDSGPDGDAKPSASSDCMDSMETDINFLKDVIKPQYGRALYSGRRRGRPRGRGSRGRGRSSSAQHVLNKDRDLEQSSEDSSTVQIGANAVSFRVPDGDAKPSASSDCMDSMETDINFLKDVIKPQYGRALYSGRRRGRRPRGHGSRGCGRSSSAQHVLNKDRDLEQSSEDSSTVQTALDTMEEEDSLMDEESQQYGRGVHSGRRRGRSRGRGRGRVSRGYGRVNFGYRILRREKVLEQSSDVNDLVKVNCYKCSEEMQKRYFERHNRIKHCGLAWIEGGDPIDFNDEKLLIRILTRIRHTKKFLICEDCGTSKRSVVGFISHLQCCRKSDAERVRLKMPCEICGRVMLPASLKVHMYTVHKNPPNVEEPITQDEMKVDSKMKRAAATKAVSLMQEFIKDEDMAEGNEKPTKHSDGLYVKVELRDINGLRCGAWKRSIKQFGKISCRHIGCSFESKTIEESLEHYFSCPMAPKKGYSCRVCSFHCEDEPDMLTHITSEHGDSPECSGNSGSDSSGESELNIENEKEPLVKKMKTVSSSVLRYKPYGKMKTANKMMFLSREPSCPVSGDKPYVPAVKWTLTFHLENYMQSLYPNIHSTPDDWIPLTAAAAAPYLPRTKESVQVSHLSMKHRVLAWPQKAVKQWHRLKLFEAQVIEGTPVFFAGGPVWATAWCPVPLQKAIHHTAHLNQYLAVSCHSHMDDTYISGRSYSHSGLLQIWDFGHLDHQQPCTVPKLALGIAHDYGAVWCMEWCPSGCYEPPDVGVPECRLRRLGLLGAACSDGTIRIFSICFPSEVQDKICDSTPIFKVDAMLTLVLDDRQTCLLGDSTWQCTRLSWYKGKGHRIIAGSFTNGMVAVWDISTESPLLSKRTGKSYIIYPYHCFQAHIGVVSAIALSPHGGGRYMMTGSFDRTTKHWDLENTSAPITVNKRGSVTDGVWLTHWVSAVNSLDDSYSLGHANGTLNPVRRFGFSSYPLLPQNSVAWGLSTCDWVNAVAQGTLAGELTVIFSHQLLNGIDTEKARKDNRMVIGYIEVTNLEDQEGDVFVNGSIAEKTDSLKNSAGVQLLDKTLHKHGVMDVDDTMLANIVHVKPLTTDINSFSGVRSQFSSEHQFSELKSTESTPFVRKGSNVDELDISTIGNCDLSVSCHESERTDGEDQNYEVTNGCIQDGAERDFKAPSRSSNISLESDVESRNSTITRNLPYSVVTEGTTLSDVSHADISVPHSTDMGRCFNREFSEVPEDVCKAAASMKEDVDRREKTDGMGHNDDNDKDIVVETKNRKKTLTRVKFKSYDEARKKCGLILCNFPTNNLKHMPEEARLWMRQSEKMRTVDVDTYPISSINRVSWNPNCRSFLWLAAGYHCGLVRVPCMKAMHCKPIEDILRHGERKVAELLNEDSKNLI</sequence>
<feature type="compositionally biased region" description="Acidic residues" evidence="5">
    <location>
        <begin position="205"/>
        <end position="217"/>
    </location>
</feature>
<dbReference type="PROSITE" id="PS50294">
    <property type="entry name" value="WD_REPEATS_REGION"/>
    <property type="match status" value="1"/>
</dbReference>
<proteinExistence type="predicted"/>
<feature type="compositionally biased region" description="Low complexity" evidence="5">
    <location>
        <begin position="527"/>
        <end position="542"/>
    </location>
</feature>
<comment type="subcellular location">
    <subcellularLocation>
        <location evidence="1">Nucleus</location>
    </subcellularLocation>
</comment>
<feature type="compositionally biased region" description="Basic residues" evidence="5">
    <location>
        <begin position="158"/>
        <end position="169"/>
    </location>
</feature>
<dbReference type="Gene3D" id="2.130.10.10">
    <property type="entry name" value="YVTN repeat-like/Quinoprotein amine dehydrogenase"/>
    <property type="match status" value="1"/>
</dbReference>
<dbReference type="GO" id="GO:0000127">
    <property type="term" value="C:transcription factor TFIIIC complex"/>
    <property type="evidence" value="ECO:0007669"/>
    <property type="project" value="TreeGrafter"/>
</dbReference>
<reference evidence="7 8" key="1">
    <citation type="submission" date="2017-12" db="EMBL/GenBank/DDBJ databases">
        <title>Hemimetabolous genomes reveal molecular basis of termite eusociality.</title>
        <authorList>
            <person name="Harrison M.C."/>
            <person name="Jongepier E."/>
            <person name="Robertson H.M."/>
            <person name="Arning N."/>
            <person name="Bitard-Feildel T."/>
            <person name="Chao H."/>
            <person name="Childers C.P."/>
            <person name="Dinh H."/>
            <person name="Doddapaneni H."/>
            <person name="Dugan S."/>
            <person name="Gowin J."/>
            <person name="Greiner C."/>
            <person name="Han Y."/>
            <person name="Hu H."/>
            <person name="Hughes D.S.T."/>
            <person name="Huylmans A.-K."/>
            <person name="Kemena C."/>
            <person name="Kremer L.P.M."/>
            <person name="Lee S.L."/>
            <person name="Lopez-Ezquerra A."/>
            <person name="Mallet L."/>
            <person name="Monroy-Kuhn J.M."/>
            <person name="Moser A."/>
            <person name="Murali S.C."/>
            <person name="Muzny D.M."/>
            <person name="Otani S."/>
            <person name="Piulachs M.-D."/>
            <person name="Poelchau M."/>
            <person name="Qu J."/>
            <person name="Schaub F."/>
            <person name="Wada-Katsumata A."/>
            <person name="Worley K.C."/>
            <person name="Xie Q."/>
            <person name="Ylla G."/>
            <person name="Poulsen M."/>
            <person name="Gibbs R.A."/>
            <person name="Schal C."/>
            <person name="Richards S."/>
            <person name="Belles X."/>
            <person name="Korb J."/>
            <person name="Bornberg-Bauer E."/>
        </authorList>
    </citation>
    <scope>NUCLEOTIDE SEQUENCE [LARGE SCALE GENOMIC DNA]</scope>
    <source>
        <tissue evidence="7">Whole body</tissue>
    </source>
</reference>
<organism evidence="7 8">
    <name type="scientific">Cryptotermes secundus</name>
    <dbReference type="NCBI Taxonomy" id="105785"/>
    <lineage>
        <taxon>Eukaryota</taxon>
        <taxon>Metazoa</taxon>
        <taxon>Ecdysozoa</taxon>
        <taxon>Arthropoda</taxon>
        <taxon>Hexapoda</taxon>
        <taxon>Insecta</taxon>
        <taxon>Pterygota</taxon>
        <taxon>Neoptera</taxon>
        <taxon>Polyneoptera</taxon>
        <taxon>Dictyoptera</taxon>
        <taxon>Blattodea</taxon>
        <taxon>Blattoidea</taxon>
        <taxon>Termitoidae</taxon>
        <taxon>Kalotermitidae</taxon>
        <taxon>Cryptotermitinae</taxon>
        <taxon>Cryptotermes</taxon>
    </lineage>
</organism>
<name>A0A2J7PRS4_9NEOP</name>
<dbReference type="Pfam" id="PF00400">
    <property type="entry name" value="WD40"/>
    <property type="match status" value="2"/>
</dbReference>
<dbReference type="PANTHER" id="PTHR15052">
    <property type="entry name" value="RNA POLYMERASE III TRANSCRIPTION INITIATION FACTOR COMPLEX SUBUNIT"/>
    <property type="match status" value="1"/>
</dbReference>
<dbReference type="PROSITE" id="PS00028">
    <property type="entry name" value="ZINC_FINGER_C2H2_1"/>
    <property type="match status" value="1"/>
</dbReference>
<feature type="repeat" description="WD" evidence="4">
    <location>
        <begin position="903"/>
        <end position="946"/>
    </location>
</feature>
<evidence type="ECO:0000256" key="5">
    <source>
        <dbReference type="SAM" id="MobiDB-lite"/>
    </source>
</evidence>
<keyword evidence="3" id="KW-0539">Nucleus</keyword>
<dbReference type="SUPFAM" id="SSF50978">
    <property type="entry name" value="WD40 repeat-like"/>
    <property type="match status" value="1"/>
</dbReference>
<evidence type="ECO:0000259" key="6">
    <source>
        <dbReference type="PROSITE" id="PS00028"/>
    </source>
</evidence>
<gene>
    <name evidence="7" type="ORF">B7P43_G12399</name>
</gene>
<feature type="compositionally biased region" description="Basic residues" evidence="5">
    <location>
        <begin position="225"/>
        <end position="241"/>
    </location>
</feature>
<evidence type="ECO:0000313" key="7">
    <source>
        <dbReference type="EMBL" id="PNF19016.1"/>
    </source>
</evidence>
<dbReference type="OrthoDB" id="4703at2759"/>
<dbReference type="Proteomes" id="UP000235965">
    <property type="component" value="Unassembled WGS sequence"/>
</dbReference>
<dbReference type="STRING" id="105785.A0A2J7PRS4"/>
<dbReference type="PANTHER" id="PTHR15052:SF2">
    <property type="entry name" value="GENERAL TRANSCRIPTION FACTOR 3C POLYPEPTIDE 2"/>
    <property type="match status" value="1"/>
</dbReference>
<accession>A0A2J7PRS4</accession>
<dbReference type="InterPro" id="IPR013087">
    <property type="entry name" value="Znf_C2H2_type"/>
</dbReference>
<dbReference type="InterPro" id="IPR052416">
    <property type="entry name" value="GTF3C_component"/>
</dbReference>
<feature type="region of interest" description="Disordered" evidence="5">
    <location>
        <begin position="154"/>
        <end position="241"/>
    </location>
</feature>
<feature type="region of interest" description="Disordered" evidence="5">
    <location>
        <begin position="518"/>
        <end position="549"/>
    </location>
</feature>
<keyword evidence="8" id="KW-1185">Reference proteome</keyword>
<feature type="compositionally biased region" description="Basic residues" evidence="5">
    <location>
        <begin position="68"/>
        <end position="83"/>
    </location>
</feature>
<keyword evidence="2" id="KW-0804">Transcription</keyword>
<feature type="domain" description="C2H2-type" evidence="6">
    <location>
        <begin position="502"/>
        <end position="523"/>
    </location>
</feature>
<feature type="compositionally biased region" description="Polar residues" evidence="5">
    <location>
        <begin position="194"/>
        <end position="203"/>
    </location>
</feature>
<dbReference type="InterPro" id="IPR001680">
    <property type="entry name" value="WD40_rpt"/>
</dbReference>
<feature type="region of interest" description="Disordered" evidence="5">
    <location>
        <begin position="65"/>
        <end position="107"/>
    </location>
</feature>
<evidence type="ECO:0000256" key="2">
    <source>
        <dbReference type="ARBA" id="ARBA00023163"/>
    </source>
</evidence>
<dbReference type="InParanoid" id="A0A2J7PRS4"/>